<dbReference type="Proteomes" id="UP000282837">
    <property type="component" value="Unassembled WGS sequence"/>
</dbReference>
<dbReference type="AlphaFoldDB" id="A0A3S2UU50"/>
<dbReference type="InterPro" id="IPR004843">
    <property type="entry name" value="Calcineurin-like_PHP"/>
</dbReference>
<evidence type="ECO:0000313" key="7">
    <source>
        <dbReference type="Proteomes" id="UP000282837"/>
    </source>
</evidence>
<dbReference type="RefSeq" id="WP_127709002.1">
    <property type="nucleotide sequence ID" value="NZ_SACO01000006.1"/>
</dbReference>
<evidence type="ECO:0000256" key="3">
    <source>
        <dbReference type="ARBA" id="ARBA00023004"/>
    </source>
</evidence>
<evidence type="ECO:0000256" key="2">
    <source>
        <dbReference type="ARBA" id="ARBA00022801"/>
    </source>
</evidence>
<keyword evidence="3" id="KW-0408">Iron</keyword>
<dbReference type="PANTHER" id="PTHR42988">
    <property type="entry name" value="PHOSPHOHYDROLASE"/>
    <property type="match status" value="1"/>
</dbReference>
<reference evidence="6 7" key="1">
    <citation type="submission" date="2019-01" db="EMBL/GenBank/DDBJ databases">
        <authorList>
            <person name="Chen W.-M."/>
        </authorList>
    </citation>
    <scope>NUCLEOTIDE SEQUENCE [LARGE SCALE GENOMIC DNA]</scope>
    <source>
        <strain evidence="6 7">FSY-9</strain>
    </source>
</reference>
<dbReference type="Pfam" id="PF00149">
    <property type="entry name" value="Metallophos"/>
    <property type="match status" value="1"/>
</dbReference>
<dbReference type="GO" id="GO:0016787">
    <property type="term" value="F:hydrolase activity"/>
    <property type="evidence" value="ECO:0007669"/>
    <property type="project" value="UniProtKB-KW"/>
</dbReference>
<keyword evidence="7" id="KW-1185">Reference proteome</keyword>
<dbReference type="EMBL" id="SACO01000006">
    <property type="protein sequence ID" value="RVU05048.1"/>
    <property type="molecule type" value="Genomic_DNA"/>
</dbReference>
<evidence type="ECO:0000256" key="1">
    <source>
        <dbReference type="ARBA" id="ARBA00022723"/>
    </source>
</evidence>
<dbReference type="OrthoDB" id="651281at2"/>
<sequence>MATLFHISDLHFGAEDRSALDWLEAQVRHEKPDAIICTGDLTMRGTKREFDAAADYLAALPVPVSIEPGNHDMPYYHEMLTRLRHPFRRFEAMHSRAHRPVPLPDVSVVSMPTVTPAQWRLNWSKGCVKPRVLAAALQQLSGAGPEVLKLVACHHPLVDADTEGSGSTRGGTQALAALAAAGVDAVLSGHVHDPFDLMVETANGPIRIIGAGTLSERTRATEPSYNRLEWTQQAGLSVTVQVAG</sequence>
<feature type="domain" description="Calcineurin-like phosphoesterase" evidence="5">
    <location>
        <begin position="4"/>
        <end position="194"/>
    </location>
</feature>
<organism evidence="6 7">
    <name type="scientific">Novosphingobium umbonatum</name>
    <dbReference type="NCBI Taxonomy" id="1908524"/>
    <lineage>
        <taxon>Bacteria</taxon>
        <taxon>Pseudomonadati</taxon>
        <taxon>Pseudomonadota</taxon>
        <taxon>Alphaproteobacteria</taxon>
        <taxon>Sphingomonadales</taxon>
        <taxon>Sphingomonadaceae</taxon>
        <taxon>Novosphingobium</taxon>
    </lineage>
</organism>
<dbReference type="Gene3D" id="3.60.21.10">
    <property type="match status" value="1"/>
</dbReference>
<comment type="similarity">
    <text evidence="4">Belongs to the cyclic nucleotide phosphodiesterase class-III family.</text>
</comment>
<dbReference type="PANTHER" id="PTHR42988:SF2">
    <property type="entry name" value="CYCLIC NUCLEOTIDE PHOSPHODIESTERASE CBUA0032-RELATED"/>
    <property type="match status" value="1"/>
</dbReference>
<evidence type="ECO:0000259" key="5">
    <source>
        <dbReference type="Pfam" id="PF00149"/>
    </source>
</evidence>
<dbReference type="InterPro" id="IPR050884">
    <property type="entry name" value="CNP_phosphodiesterase-III"/>
</dbReference>
<keyword evidence="1" id="KW-0479">Metal-binding</keyword>
<gene>
    <name evidence="6" type="ORF">EOE18_09955</name>
</gene>
<protein>
    <submittedName>
        <fullName evidence="6">Metallophosphoesterase</fullName>
    </submittedName>
</protein>
<evidence type="ECO:0000256" key="4">
    <source>
        <dbReference type="ARBA" id="ARBA00025742"/>
    </source>
</evidence>
<accession>A0A3S2UU50</accession>
<comment type="caution">
    <text evidence="6">The sequence shown here is derived from an EMBL/GenBank/DDBJ whole genome shotgun (WGS) entry which is preliminary data.</text>
</comment>
<keyword evidence="2" id="KW-0378">Hydrolase</keyword>
<name>A0A3S2UU50_9SPHN</name>
<dbReference type="SUPFAM" id="SSF56300">
    <property type="entry name" value="Metallo-dependent phosphatases"/>
    <property type="match status" value="1"/>
</dbReference>
<dbReference type="GO" id="GO:0046872">
    <property type="term" value="F:metal ion binding"/>
    <property type="evidence" value="ECO:0007669"/>
    <property type="project" value="UniProtKB-KW"/>
</dbReference>
<evidence type="ECO:0000313" key="6">
    <source>
        <dbReference type="EMBL" id="RVU05048.1"/>
    </source>
</evidence>
<proteinExistence type="inferred from homology"/>
<dbReference type="InterPro" id="IPR029052">
    <property type="entry name" value="Metallo-depent_PP-like"/>
</dbReference>